<dbReference type="InterPro" id="IPR054344">
    <property type="entry name" value="TY-Chap_N"/>
</dbReference>
<sequence length="271" mass="30048">MTSWDEFTDRLAAQLGSLPAGAVVSIREAVPNLDRRRYAQFYQTDTELCAELPGPGMLDPEVRADAAGLQHIADLGWQPPVGRDSYNWSYNVAWPALRAEYHRLAAMITSGLRDAFGIATPAQLTYTAWNENKGNTDLALPLLGLEPTPNEAASATDREHPARAKRRLLLILSGDLDHSRLEQLRDTLGLSRRGRLDDPDDMQFGARELGAGGDASVLAKLWRDGENRWSLSVEVMPDALIDSTDVDQWQEMFETAARSVGFDVVEVREFP</sequence>
<accession>A0ABZ1Z395</accession>
<organism evidence="2 3">
    <name type="scientific">Nocardia vinacea</name>
    <dbReference type="NCBI Taxonomy" id="96468"/>
    <lineage>
        <taxon>Bacteria</taxon>
        <taxon>Bacillati</taxon>
        <taxon>Actinomycetota</taxon>
        <taxon>Actinomycetes</taxon>
        <taxon>Mycobacteriales</taxon>
        <taxon>Nocardiaceae</taxon>
        <taxon>Nocardia</taxon>
    </lineage>
</organism>
<feature type="domain" description="TY-Chap N-terminal" evidence="1">
    <location>
        <begin position="2"/>
        <end position="124"/>
    </location>
</feature>
<evidence type="ECO:0000313" key="2">
    <source>
        <dbReference type="EMBL" id="WUV49958.1"/>
    </source>
</evidence>
<dbReference type="RefSeq" id="WP_329414686.1">
    <property type="nucleotide sequence ID" value="NZ_CP109441.1"/>
</dbReference>
<dbReference type="EMBL" id="CP109441">
    <property type="protein sequence ID" value="WUV49958.1"/>
    <property type="molecule type" value="Genomic_DNA"/>
</dbReference>
<reference evidence="2" key="1">
    <citation type="submission" date="2022-10" db="EMBL/GenBank/DDBJ databases">
        <title>The complete genomes of actinobacterial strains from the NBC collection.</title>
        <authorList>
            <person name="Joergensen T.S."/>
            <person name="Alvarez Arevalo M."/>
            <person name="Sterndorff E.B."/>
            <person name="Faurdal D."/>
            <person name="Vuksanovic O."/>
            <person name="Mourched A.-S."/>
            <person name="Charusanti P."/>
            <person name="Shaw S."/>
            <person name="Blin K."/>
            <person name="Weber T."/>
        </authorList>
    </citation>
    <scope>NUCLEOTIDE SEQUENCE</scope>
    <source>
        <strain evidence="2">NBC_01482</strain>
    </source>
</reference>
<name>A0ABZ1Z395_9NOCA</name>
<dbReference type="Pfam" id="PF22552">
    <property type="entry name" value="TY-Chap3"/>
    <property type="match status" value="1"/>
</dbReference>
<dbReference type="Proteomes" id="UP001432062">
    <property type="component" value="Chromosome"/>
</dbReference>
<proteinExistence type="predicted"/>
<evidence type="ECO:0000313" key="3">
    <source>
        <dbReference type="Proteomes" id="UP001432062"/>
    </source>
</evidence>
<protein>
    <recommendedName>
        <fullName evidence="1">TY-Chap N-terminal domain-containing protein</fullName>
    </recommendedName>
</protein>
<keyword evidence="3" id="KW-1185">Reference proteome</keyword>
<gene>
    <name evidence="2" type="ORF">OG563_18235</name>
</gene>
<evidence type="ECO:0000259" key="1">
    <source>
        <dbReference type="Pfam" id="PF22552"/>
    </source>
</evidence>